<organism evidence="1 2">
    <name type="scientific">Corallococcus exiguus</name>
    <dbReference type="NCBI Taxonomy" id="83462"/>
    <lineage>
        <taxon>Bacteria</taxon>
        <taxon>Pseudomonadati</taxon>
        <taxon>Myxococcota</taxon>
        <taxon>Myxococcia</taxon>
        <taxon>Myxococcales</taxon>
        <taxon>Cystobacterineae</taxon>
        <taxon>Myxococcaceae</taxon>
        <taxon>Corallococcus</taxon>
    </lineage>
</organism>
<dbReference type="Proteomes" id="UP000537825">
    <property type="component" value="Unassembled WGS sequence"/>
</dbReference>
<gene>
    <name evidence="1" type="ORF">GTZ93_07535</name>
</gene>
<name>A0A7X4Y672_9BACT</name>
<dbReference type="RefSeq" id="WP_161662703.1">
    <property type="nucleotide sequence ID" value="NZ_CBCSLE010000202.1"/>
</dbReference>
<keyword evidence="2" id="KW-1185">Reference proteome</keyword>
<evidence type="ECO:0000313" key="1">
    <source>
        <dbReference type="EMBL" id="NBC39683.1"/>
    </source>
</evidence>
<evidence type="ECO:0000313" key="2">
    <source>
        <dbReference type="Proteomes" id="UP000537825"/>
    </source>
</evidence>
<accession>A0A7X4Y672</accession>
<proteinExistence type="predicted"/>
<dbReference type="AlphaFoldDB" id="A0A7X4Y672"/>
<reference evidence="1 2" key="1">
    <citation type="submission" date="2020-01" db="EMBL/GenBank/DDBJ databases">
        <title>The draft genome sequence of Corallococcus exiguus DSM 14696.</title>
        <authorList>
            <person name="Zhang X."/>
            <person name="Zhu H."/>
        </authorList>
    </citation>
    <scope>NUCLEOTIDE SEQUENCE [LARGE SCALE GENOMIC DNA]</scope>
    <source>
        <strain evidence="1 2">DSM 14696</strain>
    </source>
</reference>
<sequence>MKTCPGGLGLPEHSRANALPDAPMLAEGRYPRFATEGELTAHCYGQESAAA</sequence>
<protein>
    <submittedName>
        <fullName evidence="1">Uncharacterized protein</fullName>
    </submittedName>
</protein>
<comment type="caution">
    <text evidence="1">The sequence shown here is derived from an EMBL/GenBank/DDBJ whole genome shotgun (WGS) entry which is preliminary data.</text>
</comment>
<dbReference type="EMBL" id="JAAAPK010000002">
    <property type="protein sequence ID" value="NBC39683.1"/>
    <property type="molecule type" value="Genomic_DNA"/>
</dbReference>